<reference evidence="3" key="1">
    <citation type="submission" date="2018-12" db="EMBL/GenBank/DDBJ databases">
        <title>Tengunoibacter tsumagoiensis gen. nov., sp. nov., Dictyobacter kobayashii sp. nov., D. alpinus sp. nov., and D. joshuensis sp. nov. and description of Dictyobacteraceae fam. nov. within the order Ktedonobacterales isolated from Tengu-no-mugimeshi.</title>
        <authorList>
            <person name="Wang C.M."/>
            <person name="Zheng Y."/>
            <person name="Sakai Y."/>
            <person name="Toyoda A."/>
            <person name="Minakuchi Y."/>
            <person name="Abe K."/>
            <person name="Yokota A."/>
            <person name="Yabe S."/>
        </authorList>
    </citation>
    <scope>NUCLEOTIDE SEQUENCE [LARGE SCALE GENOMIC DNA]</scope>
    <source>
        <strain evidence="3">Uno3</strain>
    </source>
</reference>
<dbReference type="OrthoDB" id="156240at2"/>
<keyword evidence="3" id="KW-1185">Reference proteome</keyword>
<protein>
    <submittedName>
        <fullName evidence="2">Uncharacterized protein</fullName>
    </submittedName>
</protein>
<keyword evidence="1" id="KW-1133">Transmembrane helix</keyword>
<dbReference type="RefSeq" id="WP_126579226.1">
    <property type="nucleotide sequence ID" value="NZ_BIFR01000001.1"/>
</dbReference>
<gene>
    <name evidence="2" type="ORF">KTT_13810</name>
</gene>
<proteinExistence type="predicted"/>
<comment type="caution">
    <text evidence="2">The sequence shown here is derived from an EMBL/GenBank/DDBJ whole genome shotgun (WGS) entry which is preliminary data.</text>
</comment>
<keyword evidence="1" id="KW-0472">Membrane</keyword>
<feature type="transmembrane region" description="Helical" evidence="1">
    <location>
        <begin position="142"/>
        <end position="163"/>
    </location>
</feature>
<keyword evidence="1" id="KW-0812">Transmembrane</keyword>
<name>A0A401ZXF4_9CHLR</name>
<accession>A0A401ZXF4</accession>
<sequence length="170" mass="19380">MQKVYLRNKPKQVAEYPSLANEKILHFSLQDSLPAGHTLVLNTTFGTLSYLSCENGMPRLVRQEQFTNTEMSVLMPLLEMFPYYCPYEVLYGSFYGDGKISEANTARGRERLEQAEIEGTWDQELRPIRCALSRTRLKIRAFGIDISSILATGYILLVSGQSIREEAMSR</sequence>
<evidence type="ECO:0000256" key="1">
    <source>
        <dbReference type="SAM" id="Phobius"/>
    </source>
</evidence>
<evidence type="ECO:0000313" key="2">
    <source>
        <dbReference type="EMBL" id="GCE11522.1"/>
    </source>
</evidence>
<dbReference type="EMBL" id="BIFR01000001">
    <property type="protein sequence ID" value="GCE11522.1"/>
    <property type="molecule type" value="Genomic_DNA"/>
</dbReference>
<dbReference type="AlphaFoldDB" id="A0A401ZXF4"/>
<organism evidence="2 3">
    <name type="scientific">Tengunoibacter tsumagoiensis</name>
    <dbReference type="NCBI Taxonomy" id="2014871"/>
    <lineage>
        <taxon>Bacteria</taxon>
        <taxon>Bacillati</taxon>
        <taxon>Chloroflexota</taxon>
        <taxon>Ktedonobacteria</taxon>
        <taxon>Ktedonobacterales</taxon>
        <taxon>Dictyobacteraceae</taxon>
        <taxon>Tengunoibacter</taxon>
    </lineage>
</organism>
<evidence type="ECO:0000313" key="3">
    <source>
        <dbReference type="Proteomes" id="UP000287352"/>
    </source>
</evidence>
<dbReference type="Proteomes" id="UP000287352">
    <property type="component" value="Unassembled WGS sequence"/>
</dbReference>